<dbReference type="SUPFAM" id="SSF56935">
    <property type="entry name" value="Porins"/>
    <property type="match status" value="1"/>
</dbReference>
<protein>
    <recommendedName>
        <fullName evidence="3">PorV/PorQ family protein</fullName>
    </recommendedName>
</protein>
<dbReference type="EMBL" id="QUAH01000020">
    <property type="protein sequence ID" value="RFT14770.1"/>
    <property type="molecule type" value="Genomic_DNA"/>
</dbReference>
<comment type="caution">
    <text evidence="1">The sequence shown here is derived from an EMBL/GenBank/DDBJ whole genome shotgun (WGS) entry which is preliminary data.</text>
</comment>
<evidence type="ECO:0008006" key="3">
    <source>
        <dbReference type="Google" id="ProtNLM"/>
    </source>
</evidence>
<evidence type="ECO:0000313" key="2">
    <source>
        <dbReference type="Proteomes" id="UP000257323"/>
    </source>
</evidence>
<dbReference type="Proteomes" id="UP000257323">
    <property type="component" value="Unassembled WGS sequence"/>
</dbReference>
<sequence>MMICLSKKISGFLFLLVLFFSGVKLGAQPFEYGLPLLSRNQLGIYSPLATAAGETILSQVGPQAAFLNPGVLGLTENLQLAISGRFMIAFCGNSYNDENKWFDYNRKTLNPDFAGLVFGFGAWRLAIGYSLLEEFNRPEAIVYGNDSIIQDGKLHGFQFGLGRRINDRFSLGISLNFRRGSLDHLYRDDYYSLESEYRYDMNGFNLQFGLTWKTTRSLTLALVIRPEYKMKVKEEFIYRSSDTGYVYDSYKYESFFRFPLVICLSGRINISESLDLYSDLAYWNWRHFSGGNQYVSDLWFIYHWPLEKDTFKFSGGVDYSGKLGAEGTVTFHLLAGYIHDSYSFLGINDYLTCGLSLGLKKISLAGSVRLPLARVRDSEALASSTFQLGLNFGL</sequence>
<reference evidence="1 2" key="1">
    <citation type="submission" date="2018-08" db="EMBL/GenBank/DDBJ databases">
        <title>Genome analysis of the thermophilic bacterium of the candidate phylum Aminicenantes from deep subsurface aquifer revealed its physiology and ecological role.</title>
        <authorList>
            <person name="Kadnikov V.V."/>
            <person name="Mardanov A.V."/>
            <person name="Beletsky A.V."/>
            <person name="Karnachuk O.V."/>
            <person name="Ravin N.V."/>
        </authorList>
    </citation>
    <scope>NUCLEOTIDE SEQUENCE [LARGE SCALE GENOMIC DNA]</scope>
    <source>
        <strain evidence="1">BY38</strain>
    </source>
</reference>
<proteinExistence type="predicted"/>
<name>A0A3E2BJ64_9BACT</name>
<organism evidence="1 2">
    <name type="scientific">Candidatus Saccharicenans subterraneus</name>
    <dbReference type="NCBI Taxonomy" id="2508984"/>
    <lineage>
        <taxon>Bacteria</taxon>
        <taxon>Candidatus Aminicenantota</taxon>
        <taxon>Candidatus Aminicenantia</taxon>
        <taxon>Candidatus Aminicenantales</taxon>
        <taxon>Candidatus Saccharicenantaceae</taxon>
        <taxon>Candidatus Saccharicenans</taxon>
    </lineage>
</organism>
<dbReference type="AlphaFoldDB" id="A0A3E2BJ64"/>
<gene>
    <name evidence="1" type="ORF">OP8BY_2386</name>
</gene>
<dbReference type="Gene3D" id="2.40.160.60">
    <property type="entry name" value="Outer membrane protein transport protein (OMPP1/FadL/TodX)"/>
    <property type="match status" value="1"/>
</dbReference>
<accession>A0A3E2BJ64</accession>
<evidence type="ECO:0000313" key="1">
    <source>
        <dbReference type="EMBL" id="RFT14770.1"/>
    </source>
</evidence>